<keyword evidence="3" id="KW-1185">Reference proteome</keyword>
<gene>
    <name evidence="2" type="ORF">CBF27_12355</name>
</gene>
<evidence type="ECO:0000256" key="1">
    <source>
        <dbReference type="SAM" id="Phobius"/>
    </source>
</evidence>
<proteinExistence type="predicted"/>
<keyword evidence="1" id="KW-0472">Membrane</keyword>
<accession>A0A430ANL5</accession>
<keyword evidence="1" id="KW-1133">Transmembrane helix</keyword>
<keyword evidence="1" id="KW-0812">Transmembrane</keyword>
<evidence type="ECO:0000313" key="2">
    <source>
        <dbReference type="EMBL" id="RSU09497.1"/>
    </source>
</evidence>
<reference evidence="2 3" key="1">
    <citation type="submission" date="2017-05" db="EMBL/GenBank/DDBJ databases">
        <title>Vagococcus spp. assemblies.</title>
        <authorList>
            <person name="Gulvik C.A."/>
        </authorList>
    </citation>
    <scope>NUCLEOTIDE SEQUENCE [LARGE SCALE GENOMIC DNA]</scope>
    <source>
        <strain evidence="2 3">LMG 24798</strain>
    </source>
</reference>
<organism evidence="2 3">
    <name type="scientific">Vagococcus acidifermentans</name>
    <dbReference type="NCBI Taxonomy" id="564710"/>
    <lineage>
        <taxon>Bacteria</taxon>
        <taxon>Bacillati</taxon>
        <taxon>Bacillota</taxon>
        <taxon>Bacilli</taxon>
        <taxon>Lactobacillales</taxon>
        <taxon>Enterococcaceae</taxon>
        <taxon>Vagococcus</taxon>
    </lineage>
</organism>
<comment type="caution">
    <text evidence="2">The sequence shown here is derived from an EMBL/GenBank/DDBJ whole genome shotgun (WGS) entry which is preliminary data.</text>
</comment>
<protein>
    <submittedName>
        <fullName evidence="2">Uncharacterized protein</fullName>
    </submittedName>
</protein>
<dbReference type="AlphaFoldDB" id="A0A430ANL5"/>
<sequence>MKLIKEVDIINDKKAIVWLNVVAIFLVVLFWFLFKAAALLINPPAVHGTSGYGLAVSLIILFVLVIVHEGIHGLFFKVFNPKGTVSFGFKNGMAYATSPGSFYPKAKFAIIAGAPFIIISSGLLIVLAAGILSPPQFTAIAAVHASGCVGDFYWLLLISKSPKGALVEDTDKGINIYVSDVHSL</sequence>
<feature type="transmembrane region" description="Helical" evidence="1">
    <location>
        <begin position="137"/>
        <end position="156"/>
    </location>
</feature>
<dbReference type="Pfam" id="PF11667">
    <property type="entry name" value="DUF3267"/>
    <property type="match status" value="1"/>
</dbReference>
<feature type="transmembrane region" description="Helical" evidence="1">
    <location>
        <begin position="108"/>
        <end position="131"/>
    </location>
</feature>
<dbReference type="EMBL" id="NGKC01000018">
    <property type="protein sequence ID" value="RSU09497.1"/>
    <property type="molecule type" value="Genomic_DNA"/>
</dbReference>
<dbReference type="RefSeq" id="WP_126814772.1">
    <property type="nucleotide sequence ID" value="NZ_NGKC01000018.1"/>
</dbReference>
<dbReference type="Proteomes" id="UP000286773">
    <property type="component" value="Unassembled WGS sequence"/>
</dbReference>
<dbReference type="InterPro" id="IPR021683">
    <property type="entry name" value="DUF3267"/>
</dbReference>
<dbReference type="OrthoDB" id="2365065at2"/>
<evidence type="ECO:0000313" key="3">
    <source>
        <dbReference type="Proteomes" id="UP000286773"/>
    </source>
</evidence>
<feature type="transmembrane region" description="Helical" evidence="1">
    <location>
        <begin position="54"/>
        <end position="76"/>
    </location>
</feature>
<name>A0A430ANL5_9ENTE</name>
<feature type="transmembrane region" description="Helical" evidence="1">
    <location>
        <begin position="15"/>
        <end position="34"/>
    </location>
</feature>